<name>A0A5C4N660_9RHOB</name>
<evidence type="ECO:0000259" key="1">
    <source>
        <dbReference type="SMART" id="SM00563"/>
    </source>
</evidence>
<sequence length="710" mass="77627">MGRLLKALFRVEVHGLENYHQAGPRFIIVANHVSYLDAPLLATLLPELPTFAISKNVARRWWVRPWLRLVRTIGVDFGSPMSFKHMIHEVRQGRPCMIFPEGRLTQTGGLMKIYGGPAFVADKTLANVLPIHIEGVQHSLFSALGGVLRRRVLPKVTITVGAPRRLNLDGPGRGRDRHRRGSAQIGDMLAELSVQARPRNQTLFEAMLAARAAHGGRQARIEDLDWDPICYDRLVLGSVILGRKLAERTRLGERVGILLPNAVGCVVTFFALQAVGRVPAMLNFSAGSAGVLGACRLAGVRLVLTSRRFVEKGKLEATVAELGQAVEVVYLEDLRASVDRRAKLRGLWDAGRAHRMHALHRPLPKDPAAILFTSGTEGAPKGVALSHDNILANCAQVRARIDFTPRDKVFNALPMFHSFGLTAGMVLPVISGVPLFLYPSPLHYRTIPEALYWTRSTILFGADTFLAGYGKHAHPYDMSSLRYVFAGAERLRPDTRALWAERFGIRILEGYGATETAPVLALNTPMHHEPGSVGRLLPGIQWRVVPVPGVTAAGVLHVKGPNVMLGYVQPETPGRFLAPPDGWYDTGDVVDINPQGFVTIRDRVKRFAKVAGEMVALGAVEELAARLWPEDRHAAAALPDGQRGERVILLTTAADATRPALARAVREHGLSDLVVPRTVATVPEVPLLPTGKVDHRAVRALAESKGRELA</sequence>
<dbReference type="Pfam" id="PF00501">
    <property type="entry name" value="AMP-binding"/>
    <property type="match status" value="1"/>
</dbReference>
<dbReference type="InterPro" id="IPR020845">
    <property type="entry name" value="AMP-binding_CS"/>
</dbReference>
<evidence type="ECO:0000313" key="3">
    <source>
        <dbReference type="Proteomes" id="UP000305709"/>
    </source>
</evidence>
<keyword evidence="3" id="KW-1185">Reference proteome</keyword>
<comment type="caution">
    <text evidence="2">The sequence shown here is derived from an EMBL/GenBank/DDBJ whole genome shotgun (WGS) entry which is preliminary data.</text>
</comment>
<feature type="domain" description="Phospholipid/glycerol acyltransferase" evidence="1">
    <location>
        <begin position="26"/>
        <end position="136"/>
    </location>
</feature>
<dbReference type="EMBL" id="VDFV01000036">
    <property type="protein sequence ID" value="TNC65810.1"/>
    <property type="molecule type" value="Genomic_DNA"/>
</dbReference>
<dbReference type="CDD" id="cd07989">
    <property type="entry name" value="LPLAT_AGPAT-like"/>
    <property type="match status" value="1"/>
</dbReference>
<dbReference type="RefSeq" id="WP_139082959.1">
    <property type="nucleotide sequence ID" value="NZ_VDFV01000036.1"/>
</dbReference>
<dbReference type="PANTHER" id="PTHR43767:SF10">
    <property type="entry name" value="SURFACTIN SYNTHASE SUBUNIT 1"/>
    <property type="match status" value="1"/>
</dbReference>
<dbReference type="OrthoDB" id="6187882at2"/>
<protein>
    <submittedName>
        <fullName evidence="2">AMP-binding protein</fullName>
    </submittedName>
</protein>
<dbReference type="InterPro" id="IPR000873">
    <property type="entry name" value="AMP-dep_synth/lig_dom"/>
</dbReference>
<dbReference type="InterPro" id="IPR045851">
    <property type="entry name" value="AMP-bd_C_sf"/>
</dbReference>
<reference evidence="2 3" key="1">
    <citation type="submission" date="2019-06" db="EMBL/GenBank/DDBJ databases">
        <authorList>
            <person name="Jiang L."/>
        </authorList>
    </citation>
    <scope>NUCLEOTIDE SEQUENCE [LARGE SCALE GENOMIC DNA]</scope>
    <source>
        <strain evidence="2 3">YIM 48858</strain>
    </source>
</reference>
<dbReference type="SUPFAM" id="SSF69593">
    <property type="entry name" value="Glycerol-3-phosphate (1)-acyltransferase"/>
    <property type="match status" value="1"/>
</dbReference>
<dbReference type="SMART" id="SM00563">
    <property type="entry name" value="PlsC"/>
    <property type="match status" value="1"/>
</dbReference>
<dbReference type="AlphaFoldDB" id="A0A5C4N660"/>
<organism evidence="2 3">
    <name type="scientific">Rubellimicrobium roseum</name>
    <dbReference type="NCBI Taxonomy" id="687525"/>
    <lineage>
        <taxon>Bacteria</taxon>
        <taxon>Pseudomonadati</taxon>
        <taxon>Pseudomonadota</taxon>
        <taxon>Alphaproteobacteria</taxon>
        <taxon>Rhodobacterales</taxon>
        <taxon>Roseobacteraceae</taxon>
        <taxon>Rubellimicrobium</taxon>
    </lineage>
</organism>
<dbReference type="InterPro" id="IPR042099">
    <property type="entry name" value="ANL_N_sf"/>
</dbReference>
<gene>
    <name evidence="2" type="ORF">FHG71_17345</name>
</gene>
<dbReference type="GO" id="GO:0016746">
    <property type="term" value="F:acyltransferase activity"/>
    <property type="evidence" value="ECO:0007669"/>
    <property type="project" value="InterPro"/>
</dbReference>
<dbReference type="Gene3D" id="3.30.300.30">
    <property type="match status" value="1"/>
</dbReference>
<proteinExistence type="predicted"/>
<dbReference type="Pfam" id="PF01553">
    <property type="entry name" value="Acyltransferase"/>
    <property type="match status" value="1"/>
</dbReference>
<dbReference type="PROSITE" id="PS00455">
    <property type="entry name" value="AMP_BINDING"/>
    <property type="match status" value="1"/>
</dbReference>
<dbReference type="Proteomes" id="UP000305709">
    <property type="component" value="Unassembled WGS sequence"/>
</dbReference>
<dbReference type="PANTHER" id="PTHR43767">
    <property type="entry name" value="LONG-CHAIN-FATTY-ACID--COA LIGASE"/>
    <property type="match status" value="1"/>
</dbReference>
<evidence type="ECO:0000313" key="2">
    <source>
        <dbReference type="EMBL" id="TNC65810.1"/>
    </source>
</evidence>
<dbReference type="InterPro" id="IPR002123">
    <property type="entry name" value="Plipid/glycerol_acylTrfase"/>
</dbReference>
<dbReference type="Gene3D" id="3.40.50.12780">
    <property type="entry name" value="N-terminal domain of ligase-like"/>
    <property type="match status" value="1"/>
</dbReference>
<dbReference type="InterPro" id="IPR050237">
    <property type="entry name" value="ATP-dep_AMP-bd_enzyme"/>
</dbReference>
<dbReference type="SUPFAM" id="SSF56801">
    <property type="entry name" value="Acetyl-CoA synthetase-like"/>
    <property type="match status" value="1"/>
</dbReference>
<accession>A0A5C4N660</accession>